<dbReference type="Pfam" id="PF05016">
    <property type="entry name" value="ParE_toxin"/>
    <property type="match status" value="1"/>
</dbReference>
<dbReference type="Proteomes" id="UP001367030">
    <property type="component" value="Unassembled WGS sequence"/>
</dbReference>
<dbReference type="Gene3D" id="3.30.2310.20">
    <property type="entry name" value="RelE-like"/>
    <property type="match status" value="1"/>
</dbReference>
<evidence type="ECO:0000256" key="1">
    <source>
        <dbReference type="ARBA" id="ARBA00022649"/>
    </source>
</evidence>
<gene>
    <name evidence="2" type="ORF">WKW79_09535</name>
</gene>
<organism evidence="2 3">
    <name type="scientific">Variovorax robiniae</name>
    <dbReference type="NCBI Taxonomy" id="1836199"/>
    <lineage>
        <taxon>Bacteria</taxon>
        <taxon>Pseudomonadati</taxon>
        <taxon>Pseudomonadota</taxon>
        <taxon>Betaproteobacteria</taxon>
        <taxon>Burkholderiales</taxon>
        <taxon>Comamonadaceae</taxon>
        <taxon>Variovorax</taxon>
    </lineage>
</organism>
<sequence length="104" mass="11933">MTYRVRFTPEARDDLRRLFNFILERQLAVGGDLDLAERADDAIRQGIATLRFTPFTCRKAGASSYVRELVIPFGRTGYVALFEIEPGDIVTIAAIRHQREDDYH</sequence>
<evidence type="ECO:0000313" key="2">
    <source>
        <dbReference type="EMBL" id="MEJ8854808.1"/>
    </source>
</evidence>
<dbReference type="RefSeq" id="WP_340334899.1">
    <property type="nucleotide sequence ID" value="NZ_JBBKZS010000003.1"/>
</dbReference>
<proteinExistence type="predicted"/>
<comment type="caution">
    <text evidence="2">The sequence shown here is derived from an EMBL/GenBank/DDBJ whole genome shotgun (WGS) entry which is preliminary data.</text>
</comment>
<dbReference type="InterPro" id="IPR007712">
    <property type="entry name" value="RelE/ParE_toxin"/>
</dbReference>
<protein>
    <submittedName>
        <fullName evidence="2">Type II toxin-antitoxin system RelE/ParE family toxin</fullName>
    </submittedName>
</protein>
<keyword evidence="3" id="KW-1185">Reference proteome</keyword>
<dbReference type="EMBL" id="JBBKZS010000003">
    <property type="protein sequence ID" value="MEJ8854808.1"/>
    <property type="molecule type" value="Genomic_DNA"/>
</dbReference>
<name>A0ABU8X4S2_9BURK</name>
<keyword evidence="1" id="KW-1277">Toxin-antitoxin system</keyword>
<accession>A0ABU8X4S2</accession>
<evidence type="ECO:0000313" key="3">
    <source>
        <dbReference type="Proteomes" id="UP001367030"/>
    </source>
</evidence>
<dbReference type="InterPro" id="IPR035093">
    <property type="entry name" value="RelE/ParE_toxin_dom_sf"/>
</dbReference>
<reference evidence="2 3" key="1">
    <citation type="submission" date="2024-03" db="EMBL/GenBank/DDBJ databases">
        <title>Novel species of the genus Variovorax.</title>
        <authorList>
            <person name="Liu Q."/>
            <person name="Xin Y.-H."/>
        </authorList>
    </citation>
    <scope>NUCLEOTIDE SEQUENCE [LARGE SCALE GENOMIC DNA]</scope>
    <source>
        <strain evidence="2 3">KACC 18901</strain>
    </source>
</reference>